<reference evidence="3" key="2">
    <citation type="submission" date="2016-07" db="EMBL/GenBank/DDBJ databases">
        <authorList>
            <person name="Jeong J.-J."/>
            <person name="Kim D.W."/>
            <person name="Sang M.K."/>
            <person name="Choi I.-G."/>
            <person name="Kim K.D."/>
        </authorList>
    </citation>
    <scope>NUCLEOTIDE SEQUENCE</scope>
    <source>
        <strain evidence="3">CC-VM-7</strain>
    </source>
</reference>
<dbReference type="PROSITE" id="PS51257">
    <property type="entry name" value="PROKAR_LIPOPROTEIN"/>
    <property type="match status" value="1"/>
</dbReference>
<keyword evidence="7" id="KW-1185">Reference proteome</keyword>
<reference evidence="5" key="1">
    <citation type="submission" date="2016-07" db="EMBL/GenBank/DDBJ databases">
        <authorList>
            <person name="Florea S."/>
            <person name="Webb J.S."/>
            <person name="Jaromczyk J."/>
            <person name="Schardl C.L."/>
        </authorList>
    </citation>
    <scope>NUCLEOTIDE SEQUENCE [LARGE SCALE GENOMIC DNA]</scope>
    <source>
        <strain evidence="5">CC-VM-7</strain>
    </source>
</reference>
<reference evidence="4 6" key="3">
    <citation type="submission" date="2018-12" db="EMBL/GenBank/DDBJ databases">
        <title>Draft Genome Sequence of Chryseobacterium arthrosphaerae strain ED882-96 Isolated from the Blood of a Patient with Liver Cirrhosis in Taiwan.</title>
        <authorList>
            <person name="Lin J.-N."/>
            <person name="Lai C.-H."/>
            <person name="Yang C.-H."/>
            <person name="Huang Y.-H."/>
        </authorList>
    </citation>
    <scope>NUCLEOTIDE SEQUENCE [LARGE SCALE GENOMIC DNA]</scope>
    <source>
        <strain evidence="4 6">ED882-96</strain>
    </source>
</reference>
<evidence type="ECO:0000313" key="5">
    <source>
        <dbReference type="Proteomes" id="UP000093432"/>
    </source>
</evidence>
<evidence type="ECO:0000313" key="2">
    <source>
        <dbReference type="EMBL" id="MEE6127828.1"/>
    </source>
</evidence>
<dbReference type="Pfam" id="PF13648">
    <property type="entry name" value="Lipocalin_4"/>
    <property type="match status" value="1"/>
</dbReference>
<protein>
    <submittedName>
        <fullName evidence="2">Lipocalin family protein</fullName>
    </submittedName>
</protein>
<dbReference type="EMBL" id="JAZGJU010000019">
    <property type="protein sequence ID" value="MEE6127828.1"/>
    <property type="molecule type" value="Genomic_DNA"/>
</dbReference>
<name>A0A1B8ZUM2_9FLAO</name>
<evidence type="ECO:0000313" key="6">
    <source>
        <dbReference type="Proteomes" id="UP000276953"/>
    </source>
</evidence>
<evidence type="ECO:0000313" key="3">
    <source>
        <dbReference type="EMBL" id="OCA75281.1"/>
    </source>
</evidence>
<dbReference type="OrthoDB" id="1268894at2"/>
<dbReference type="EMBL" id="RYFC01000001">
    <property type="protein sequence ID" value="RTZ49871.1"/>
    <property type="molecule type" value="Genomic_DNA"/>
</dbReference>
<evidence type="ECO:0000259" key="1">
    <source>
        <dbReference type="Pfam" id="PF13648"/>
    </source>
</evidence>
<accession>A0A1B8ZUM2</accession>
<dbReference type="Proteomes" id="UP000093432">
    <property type="component" value="Unassembled WGS sequence"/>
</dbReference>
<dbReference type="InterPro" id="IPR024311">
    <property type="entry name" value="Lipocalin-like"/>
</dbReference>
<dbReference type="Proteomes" id="UP000276953">
    <property type="component" value="Unassembled WGS sequence"/>
</dbReference>
<dbReference type="EMBL" id="MAYG01000001">
    <property type="protein sequence ID" value="OCA75281.1"/>
    <property type="molecule type" value="Genomic_DNA"/>
</dbReference>
<evidence type="ECO:0000313" key="7">
    <source>
        <dbReference type="Proteomes" id="UP001350005"/>
    </source>
</evidence>
<dbReference type="RefSeq" id="WP_065399251.1">
    <property type="nucleotide sequence ID" value="NZ_JAKYXH010000004.1"/>
</dbReference>
<proteinExistence type="predicted"/>
<dbReference type="STRING" id="651561.BBI00_13495"/>
<sequence>MKFLIGLIAIMGVVSCGSDDDRSNTKVEEVSVNGTWKPSRYEFKGKSYPVSACEKKGQIHINADFSGVYERYDTDASTGNCIKPEGYSGKWVYDRMYGKLTLTYTEAGASKTLQKSVDDFSSTELKIADATKNVDGIAGNDDAVLVYVKE</sequence>
<evidence type="ECO:0000313" key="4">
    <source>
        <dbReference type="EMBL" id="RTZ49871.1"/>
    </source>
</evidence>
<comment type="caution">
    <text evidence="3">The sequence shown here is derived from an EMBL/GenBank/DDBJ whole genome shotgun (WGS) entry which is preliminary data.</text>
</comment>
<reference evidence="2 7" key="4">
    <citation type="submission" date="2024-01" db="EMBL/GenBank/DDBJ databases">
        <title>Whole genome of Chryseobacterium arthrosphaerae NNCa 2741.</title>
        <authorList>
            <person name="Boriskina E.V."/>
            <person name="Gordinskaya N.A."/>
            <person name="Kropotov V.S."/>
            <person name="Alekseeva A.E."/>
            <person name="Makhova M.A."/>
            <person name="Kryazhev D.V."/>
            <person name="Shkurkina I.S."/>
        </authorList>
    </citation>
    <scope>NUCLEOTIDE SEQUENCE [LARGE SCALE GENOMIC DNA]</scope>
    <source>
        <strain evidence="2 7">NNCa 2741</strain>
    </source>
</reference>
<dbReference type="Proteomes" id="UP001350005">
    <property type="component" value="Unassembled WGS sequence"/>
</dbReference>
<dbReference type="AlphaFoldDB" id="A0A1B8ZUM2"/>
<organism evidence="3 5">
    <name type="scientific">Chryseobacterium arthrosphaerae</name>
    <dbReference type="NCBI Taxonomy" id="651561"/>
    <lineage>
        <taxon>Bacteria</taxon>
        <taxon>Pseudomonadati</taxon>
        <taxon>Bacteroidota</taxon>
        <taxon>Flavobacteriia</taxon>
        <taxon>Flavobacteriales</taxon>
        <taxon>Weeksellaceae</taxon>
        <taxon>Chryseobacterium group</taxon>
        <taxon>Chryseobacterium</taxon>
    </lineage>
</organism>
<gene>
    <name evidence="3" type="ORF">BBI00_13495</name>
    <name evidence="4" type="ORF">EJ377_06780</name>
    <name evidence="2" type="ORF">V2E39_10580</name>
</gene>
<feature type="domain" description="Lipocalin-like" evidence="1">
    <location>
        <begin position="33"/>
        <end position="113"/>
    </location>
</feature>